<feature type="compositionally biased region" description="Basic and acidic residues" evidence="1">
    <location>
        <begin position="28"/>
        <end position="48"/>
    </location>
</feature>
<reference evidence="2" key="1">
    <citation type="submission" date="2024-06" db="EMBL/GenBank/DDBJ databases">
        <title>High activity and specificity of bacteriophage cocktails against carbapenem-resistant Klebsiella pneumoniae belonging to high-risk clones CG258 and ST307.</title>
        <authorList>
            <person name="Jimenez Quiceno J."/>
            <person name="Salazar Ospina L."/>
            <person name="Tellez Carrasquilla S."/>
        </authorList>
    </citation>
    <scope>NUCLEOTIDE SEQUENCE</scope>
</reference>
<accession>A0AAU8HZT5</accession>
<proteinExistence type="predicted"/>
<sequence length="48" mass="5560">MKGKQKRKIFSRALAAELKSHTKKTKPKREPTQEHMLFDVLDHGEVDA</sequence>
<evidence type="ECO:0000256" key="1">
    <source>
        <dbReference type="SAM" id="MobiDB-lite"/>
    </source>
</evidence>
<organism evidence="2">
    <name type="scientific">Klebsiella phage FKP3</name>
    <dbReference type="NCBI Taxonomy" id="3231233"/>
    <lineage>
        <taxon>Viruses</taxon>
        <taxon>Duplodnaviria</taxon>
        <taxon>Heunggongvirae</taxon>
        <taxon>Uroviricota</taxon>
        <taxon>Caudoviricetes</taxon>
        <taxon>Stephanstirmvirinae</taxon>
        <taxon>Justusliebigvirus</taxon>
    </lineage>
</organism>
<name>A0AAU8HZT5_9CAUD</name>
<evidence type="ECO:0000313" key="2">
    <source>
        <dbReference type="EMBL" id="XCI78161.1"/>
    </source>
</evidence>
<feature type="region of interest" description="Disordered" evidence="1">
    <location>
        <begin position="19"/>
        <end position="48"/>
    </location>
</feature>
<dbReference type="EMBL" id="PP895363">
    <property type="protein sequence ID" value="XCI78161.1"/>
    <property type="molecule type" value="Genomic_DNA"/>
</dbReference>
<protein>
    <submittedName>
        <fullName evidence="2">Uncharacterized protein</fullName>
    </submittedName>
</protein>